<dbReference type="PROSITE" id="PS00086">
    <property type="entry name" value="CYTOCHROME_P450"/>
    <property type="match status" value="1"/>
</dbReference>
<evidence type="ECO:0000256" key="10">
    <source>
        <dbReference type="ARBA" id="ARBA00023004"/>
    </source>
</evidence>
<dbReference type="PRINTS" id="PR00385">
    <property type="entry name" value="P450"/>
</dbReference>
<evidence type="ECO:0000256" key="13">
    <source>
        <dbReference type="PIRSR" id="PIRSR602401-1"/>
    </source>
</evidence>
<evidence type="ECO:0000256" key="14">
    <source>
        <dbReference type="SAM" id="MobiDB-lite"/>
    </source>
</evidence>
<evidence type="ECO:0000256" key="7">
    <source>
        <dbReference type="ARBA" id="ARBA00022824"/>
    </source>
</evidence>
<dbReference type="PANTHER" id="PTHR24292">
    <property type="entry name" value="CYTOCHROME P450"/>
    <property type="match status" value="1"/>
</dbReference>
<gene>
    <name evidence="16" type="ORF">RN001_012888</name>
</gene>
<keyword evidence="6 13" id="KW-0479">Metal-binding</keyword>
<evidence type="ECO:0000256" key="12">
    <source>
        <dbReference type="ARBA" id="ARBA00023136"/>
    </source>
</evidence>
<evidence type="ECO:0000256" key="5">
    <source>
        <dbReference type="ARBA" id="ARBA00022617"/>
    </source>
</evidence>
<sequence>MTIKFEYSINSLLKNNGLEAVPKPPIKVIRGKQLNAECLRSLYESTDKSFLGFFLLNEPFLLLRDTKLINNVLSTNFHHFTDRTVVDNESDRYGRYFLLLSSGEKWKPLRTFLTPVFSTAKTKSMIPLISEMFFIITFVILSTLTFLCYWCSTKNFDYWQKRKVPYIKPIPFIGNISTVIRQQQSIGEFLRSLYESTDKPYLGFFLLNEPILFLRDTKLINNVLNTNFHHFTDRTAVDNEFDRYGRHLMLLSGGKKWKSLRTSVTSLFSTGKNKSMIPLISEVCDRLVNCINETVVNKKSVDVRSLCVNYAIDIVCCCFFGLNSHCLDTKNSHFSYMTHKFTETTFARGIQMVSYFVAPFLVKTFRMKFLDPTAANFMRDVLFQTLAEREKTKLVRGDLIDILLKSYKQHPNDIAEQDKLAGMFIQFLTAGYDTSGNTFAYALFELSRHQDIQTRLRNEINDLLKRHGSITYEVLQEMKYLDMVVKETLRKYPILPFLDRRCVKTLKLPDYDLVVEKGIGVYISLFGLHYDPQYFPNPEEFDPERFAKNDEILLSAFFPFGGGLRKCIGSRFAILSIKLVLVKLLLNFLIEKSEDATDSISFAHITRGTTSTSSSSNVDYEQQQQLQQNRQDDQSNSVCSSSANAMNMDISNFSNCNNKQLSDEDKLRVLKNVWSPAVNFDFLFRKNARLIPLSNGLNSDDENLSDENDFNQNTKFANVFAQESDSILENSDDREEVDEVIPEIDLDKSDSNYEVPLATLAQKLSKKEKGKKLKRKLRWEKKFIDIPDDTTNFKGSENFPADISQF</sequence>
<comment type="subcellular location">
    <subcellularLocation>
        <location evidence="3">Endoplasmic reticulum membrane</location>
        <topology evidence="3">Peripheral membrane protein</topology>
    </subcellularLocation>
    <subcellularLocation>
        <location evidence="2">Microsome membrane</location>
        <topology evidence="2">Peripheral membrane protein</topology>
    </subcellularLocation>
</comment>
<dbReference type="GO" id="GO:0016705">
    <property type="term" value="F:oxidoreductase activity, acting on paired donors, with incorporation or reduction of molecular oxygen"/>
    <property type="evidence" value="ECO:0007669"/>
    <property type="project" value="InterPro"/>
</dbReference>
<keyword evidence="11" id="KW-0503">Monooxygenase</keyword>
<dbReference type="AlphaFoldDB" id="A0AAN7S7Y9"/>
<organism evidence="16 17">
    <name type="scientific">Aquatica leii</name>
    <dbReference type="NCBI Taxonomy" id="1421715"/>
    <lineage>
        <taxon>Eukaryota</taxon>
        <taxon>Metazoa</taxon>
        <taxon>Ecdysozoa</taxon>
        <taxon>Arthropoda</taxon>
        <taxon>Hexapoda</taxon>
        <taxon>Insecta</taxon>
        <taxon>Pterygota</taxon>
        <taxon>Neoptera</taxon>
        <taxon>Endopterygota</taxon>
        <taxon>Coleoptera</taxon>
        <taxon>Polyphaga</taxon>
        <taxon>Elateriformia</taxon>
        <taxon>Elateroidea</taxon>
        <taxon>Lampyridae</taxon>
        <taxon>Luciolinae</taxon>
        <taxon>Aquatica</taxon>
    </lineage>
</organism>
<comment type="cofactor">
    <cofactor evidence="1 13">
        <name>heme</name>
        <dbReference type="ChEBI" id="CHEBI:30413"/>
    </cofactor>
</comment>
<feature type="region of interest" description="Disordered" evidence="14">
    <location>
        <begin position="608"/>
        <end position="640"/>
    </location>
</feature>
<dbReference type="GO" id="GO:0004497">
    <property type="term" value="F:monooxygenase activity"/>
    <property type="evidence" value="ECO:0007669"/>
    <property type="project" value="UniProtKB-KW"/>
</dbReference>
<evidence type="ECO:0000256" key="2">
    <source>
        <dbReference type="ARBA" id="ARBA00004174"/>
    </source>
</evidence>
<evidence type="ECO:0000256" key="9">
    <source>
        <dbReference type="ARBA" id="ARBA00023002"/>
    </source>
</evidence>
<dbReference type="FunFam" id="1.10.630.10:FF:000042">
    <property type="entry name" value="Cytochrome P450"/>
    <property type="match status" value="1"/>
</dbReference>
<evidence type="ECO:0000256" key="1">
    <source>
        <dbReference type="ARBA" id="ARBA00001971"/>
    </source>
</evidence>
<evidence type="ECO:0008006" key="18">
    <source>
        <dbReference type="Google" id="ProtNLM"/>
    </source>
</evidence>
<dbReference type="InterPro" id="IPR036396">
    <property type="entry name" value="Cyt_P450_sf"/>
</dbReference>
<keyword evidence="10 13" id="KW-0408">Iron</keyword>
<dbReference type="PANTHER" id="PTHR24292:SF45">
    <property type="entry name" value="CYTOCHROME P450 6G1-RELATED"/>
    <property type="match status" value="1"/>
</dbReference>
<comment type="caution">
    <text evidence="16">The sequence shown here is derived from an EMBL/GenBank/DDBJ whole genome shotgun (WGS) entry which is preliminary data.</text>
</comment>
<feature type="binding site" description="axial binding residue" evidence="13">
    <location>
        <position position="567"/>
    </location>
    <ligand>
        <name>heme</name>
        <dbReference type="ChEBI" id="CHEBI:30413"/>
    </ligand>
    <ligandPart>
        <name>Fe</name>
        <dbReference type="ChEBI" id="CHEBI:18248"/>
    </ligandPart>
</feature>
<protein>
    <recommendedName>
        <fullName evidence="18">Cytochrome P450</fullName>
    </recommendedName>
</protein>
<accession>A0AAN7S7Y9</accession>
<evidence type="ECO:0000313" key="16">
    <source>
        <dbReference type="EMBL" id="KAK4876466.1"/>
    </source>
</evidence>
<reference evidence="17" key="1">
    <citation type="submission" date="2023-01" db="EMBL/GenBank/DDBJ databases">
        <title>Key to firefly adult light organ development and bioluminescence: homeobox transcription factors regulate luciferase expression and transportation to peroxisome.</title>
        <authorList>
            <person name="Fu X."/>
        </authorList>
    </citation>
    <scope>NUCLEOTIDE SEQUENCE [LARGE SCALE GENOMIC DNA]</scope>
</reference>
<keyword evidence="9" id="KW-0560">Oxidoreductase</keyword>
<feature type="transmembrane region" description="Helical" evidence="15">
    <location>
        <begin position="132"/>
        <end position="152"/>
    </location>
</feature>
<keyword evidence="7" id="KW-0256">Endoplasmic reticulum</keyword>
<dbReference type="Gene3D" id="1.10.630.10">
    <property type="entry name" value="Cytochrome P450"/>
    <property type="match status" value="2"/>
</dbReference>
<keyword evidence="5 13" id="KW-0349">Heme</keyword>
<dbReference type="GO" id="GO:0020037">
    <property type="term" value="F:heme binding"/>
    <property type="evidence" value="ECO:0007669"/>
    <property type="project" value="InterPro"/>
</dbReference>
<dbReference type="GO" id="GO:0005506">
    <property type="term" value="F:iron ion binding"/>
    <property type="evidence" value="ECO:0007669"/>
    <property type="project" value="InterPro"/>
</dbReference>
<name>A0AAN7S7Y9_9COLE</name>
<dbReference type="PRINTS" id="PR00463">
    <property type="entry name" value="EP450I"/>
</dbReference>
<keyword evidence="15" id="KW-0812">Transmembrane</keyword>
<keyword evidence="17" id="KW-1185">Reference proteome</keyword>
<dbReference type="InterPro" id="IPR050476">
    <property type="entry name" value="Insect_CytP450_Detox"/>
</dbReference>
<dbReference type="SUPFAM" id="SSF48264">
    <property type="entry name" value="Cytochrome P450"/>
    <property type="match status" value="2"/>
</dbReference>
<evidence type="ECO:0000256" key="4">
    <source>
        <dbReference type="ARBA" id="ARBA00010617"/>
    </source>
</evidence>
<dbReference type="InterPro" id="IPR001128">
    <property type="entry name" value="Cyt_P450"/>
</dbReference>
<comment type="similarity">
    <text evidence="4">Belongs to the cytochrome P450 family.</text>
</comment>
<keyword evidence="15" id="KW-1133">Transmembrane helix</keyword>
<evidence type="ECO:0000256" key="11">
    <source>
        <dbReference type="ARBA" id="ARBA00023033"/>
    </source>
</evidence>
<dbReference type="GO" id="GO:0005789">
    <property type="term" value="C:endoplasmic reticulum membrane"/>
    <property type="evidence" value="ECO:0007669"/>
    <property type="project" value="UniProtKB-SubCell"/>
</dbReference>
<dbReference type="EMBL" id="JARPUR010000005">
    <property type="protein sequence ID" value="KAK4876466.1"/>
    <property type="molecule type" value="Genomic_DNA"/>
</dbReference>
<dbReference type="Pfam" id="PF00067">
    <property type="entry name" value="p450"/>
    <property type="match status" value="2"/>
</dbReference>
<proteinExistence type="inferred from homology"/>
<evidence type="ECO:0000313" key="17">
    <source>
        <dbReference type="Proteomes" id="UP001353858"/>
    </source>
</evidence>
<keyword evidence="8" id="KW-0492">Microsome</keyword>
<dbReference type="InterPro" id="IPR017972">
    <property type="entry name" value="Cyt_P450_CS"/>
</dbReference>
<evidence type="ECO:0000256" key="6">
    <source>
        <dbReference type="ARBA" id="ARBA00022723"/>
    </source>
</evidence>
<dbReference type="CDD" id="cd11056">
    <property type="entry name" value="CYP6-like"/>
    <property type="match status" value="1"/>
</dbReference>
<evidence type="ECO:0000256" key="15">
    <source>
        <dbReference type="SAM" id="Phobius"/>
    </source>
</evidence>
<feature type="compositionally biased region" description="Low complexity" evidence="14">
    <location>
        <begin position="609"/>
        <end position="637"/>
    </location>
</feature>
<evidence type="ECO:0000256" key="8">
    <source>
        <dbReference type="ARBA" id="ARBA00022848"/>
    </source>
</evidence>
<dbReference type="Proteomes" id="UP001353858">
    <property type="component" value="Unassembled WGS sequence"/>
</dbReference>
<dbReference type="InterPro" id="IPR002401">
    <property type="entry name" value="Cyt_P450_E_grp-I"/>
</dbReference>
<evidence type="ECO:0000256" key="3">
    <source>
        <dbReference type="ARBA" id="ARBA00004406"/>
    </source>
</evidence>
<keyword evidence="12 15" id="KW-0472">Membrane</keyword>